<evidence type="ECO:0000313" key="1">
    <source>
        <dbReference type="EMBL" id="GCA73461.1"/>
    </source>
</evidence>
<evidence type="ECO:0008006" key="3">
    <source>
        <dbReference type="Google" id="ProtNLM"/>
    </source>
</evidence>
<dbReference type="NCBIfam" id="TIGR02595">
    <property type="entry name" value="PEP_CTERM"/>
    <property type="match status" value="1"/>
</dbReference>
<evidence type="ECO:0000313" key="2">
    <source>
        <dbReference type="Proteomes" id="UP000324917"/>
    </source>
</evidence>
<comment type="caution">
    <text evidence="1">The sequence shown here is derived from an EMBL/GenBank/DDBJ whole genome shotgun (WGS) entry which is preliminary data.</text>
</comment>
<gene>
    <name evidence="1" type="ORF">MiTe_00276</name>
</gene>
<proteinExistence type="predicted"/>
<reference evidence="1 2" key="1">
    <citation type="submission" date="2018-09" db="EMBL/GenBank/DDBJ databases">
        <title>Evolutionary history of phycoerythrin pigmentation in the water bloom-forming cyanobacterium Microcystis aeruginosa.</title>
        <authorList>
            <person name="Tanabe Y."/>
            <person name="Tanabe Y."/>
            <person name="Yamaguchi H."/>
        </authorList>
    </citation>
    <scope>NUCLEOTIDE SEQUENCE [LARGE SCALE GENOMIC DNA]</scope>
    <source>
        <strain evidence="1 2">NIES-2520</strain>
    </source>
</reference>
<dbReference type="InterPro" id="IPR013424">
    <property type="entry name" value="Ice-binding_C"/>
</dbReference>
<protein>
    <recommendedName>
        <fullName evidence="3">PEP-CTERM protein-sorting domain-containing protein</fullName>
    </recommendedName>
</protein>
<dbReference type="Proteomes" id="UP000324917">
    <property type="component" value="Unassembled WGS sequence"/>
</dbReference>
<dbReference type="EMBL" id="BHVP01000002">
    <property type="protein sequence ID" value="GCA73461.1"/>
    <property type="molecule type" value="Genomic_DNA"/>
</dbReference>
<dbReference type="AlphaFoldDB" id="A0A5A5RK48"/>
<sequence>MIGSTASVNAINNTSTNTVDTSVPIYGLDGKLIAFGNSDLWDGDICPHILAAGIICHDGGISMSQSGHYLFGDVWTGTLSSGVAWSEPNLGPLGSVPVTIGSSYGTNVTWIRYGSDFGPGFNGPVAFRPLYGISSVLTVPTPTATTPEPSSLLGFITLGGLMLGGTVRKARK</sequence>
<accession>A0A5A5RK48</accession>
<name>A0A5A5RK48_MICAE</name>
<organism evidence="1 2">
    <name type="scientific">Microcystis aeruginosa NIES-2520</name>
    <dbReference type="NCBI Taxonomy" id="2303982"/>
    <lineage>
        <taxon>Bacteria</taxon>
        <taxon>Bacillati</taxon>
        <taxon>Cyanobacteriota</taxon>
        <taxon>Cyanophyceae</taxon>
        <taxon>Oscillatoriophycideae</taxon>
        <taxon>Chroococcales</taxon>
        <taxon>Microcystaceae</taxon>
        <taxon>Microcystis</taxon>
    </lineage>
</organism>